<dbReference type="AlphaFoldDB" id="A0A6C0JJJ4"/>
<reference evidence="2" key="1">
    <citation type="journal article" date="2020" name="Nature">
        <title>Giant virus diversity and host interactions through global metagenomics.</title>
        <authorList>
            <person name="Schulz F."/>
            <person name="Roux S."/>
            <person name="Paez-Espino D."/>
            <person name="Jungbluth S."/>
            <person name="Walsh D.A."/>
            <person name="Denef V.J."/>
            <person name="McMahon K.D."/>
            <person name="Konstantinidis K.T."/>
            <person name="Eloe-Fadrosh E.A."/>
            <person name="Kyrpides N.C."/>
            <person name="Woyke T."/>
        </authorList>
    </citation>
    <scope>NUCLEOTIDE SEQUENCE</scope>
    <source>
        <strain evidence="2">GVMAG-M-3300027734-16</strain>
    </source>
</reference>
<organism evidence="2">
    <name type="scientific">viral metagenome</name>
    <dbReference type="NCBI Taxonomy" id="1070528"/>
    <lineage>
        <taxon>unclassified sequences</taxon>
        <taxon>metagenomes</taxon>
        <taxon>organismal metagenomes</taxon>
    </lineage>
</organism>
<feature type="compositionally biased region" description="Basic and acidic residues" evidence="1">
    <location>
        <begin position="141"/>
        <end position="156"/>
    </location>
</feature>
<accession>A0A6C0JJJ4</accession>
<evidence type="ECO:0000313" key="2">
    <source>
        <dbReference type="EMBL" id="QHU05221.1"/>
    </source>
</evidence>
<name>A0A6C0JJJ4_9ZZZZ</name>
<feature type="region of interest" description="Disordered" evidence="1">
    <location>
        <begin position="137"/>
        <end position="156"/>
    </location>
</feature>
<sequence>MFCCKIFNRILRQVLSLWYPQEPVIYQYIHGKLTVVESISLDKTIQRYKIWGSEPKLFTPSELNAIIDSKLYPPWLWVGASCIFGEVDMTSKMEPYLVDGNTITPSLLSDIYPLMHNWKYLDPVTFKEVDFPEEGITIDAPRVERPTQESQESKDT</sequence>
<evidence type="ECO:0000256" key="1">
    <source>
        <dbReference type="SAM" id="MobiDB-lite"/>
    </source>
</evidence>
<dbReference type="EMBL" id="MN740410">
    <property type="protein sequence ID" value="QHU05221.1"/>
    <property type="molecule type" value="Genomic_DNA"/>
</dbReference>
<proteinExistence type="predicted"/>
<protein>
    <submittedName>
        <fullName evidence="2">Uncharacterized protein</fullName>
    </submittedName>
</protein>